<evidence type="ECO:0000313" key="3">
    <source>
        <dbReference type="Proteomes" id="UP000281553"/>
    </source>
</evidence>
<organism evidence="2 3">
    <name type="scientific">Dibothriocephalus latus</name>
    <name type="common">Fish tapeworm</name>
    <name type="synonym">Diphyllobothrium latum</name>
    <dbReference type="NCBI Taxonomy" id="60516"/>
    <lineage>
        <taxon>Eukaryota</taxon>
        <taxon>Metazoa</taxon>
        <taxon>Spiralia</taxon>
        <taxon>Lophotrochozoa</taxon>
        <taxon>Platyhelminthes</taxon>
        <taxon>Cestoda</taxon>
        <taxon>Eucestoda</taxon>
        <taxon>Diphyllobothriidea</taxon>
        <taxon>Diphyllobothriidae</taxon>
        <taxon>Dibothriocephalus</taxon>
    </lineage>
</organism>
<dbReference type="Proteomes" id="UP000281553">
    <property type="component" value="Unassembled WGS sequence"/>
</dbReference>
<sequence length="90" mass="10224">MPGHETERRTATARNGWSLFLNLVQLWTKRLRRRFREITPDANGRARSGGEKDAKSQVAANSTGPSQVFKFNEAEILARGDNHMSRDLLE</sequence>
<name>A0A3P7P1Y4_DIBLA</name>
<dbReference type="OrthoDB" id="6274432at2759"/>
<feature type="region of interest" description="Disordered" evidence="1">
    <location>
        <begin position="37"/>
        <end position="65"/>
    </location>
</feature>
<evidence type="ECO:0000313" key="2">
    <source>
        <dbReference type="EMBL" id="VDN11946.1"/>
    </source>
</evidence>
<protein>
    <submittedName>
        <fullName evidence="2">Uncharacterized protein</fullName>
    </submittedName>
</protein>
<reference evidence="2 3" key="1">
    <citation type="submission" date="2018-11" db="EMBL/GenBank/DDBJ databases">
        <authorList>
            <consortium name="Pathogen Informatics"/>
        </authorList>
    </citation>
    <scope>NUCLEOTIDE SEQUENCE [LARGE SCALE GENOMIC DNA]</scope>
</reference>
<dbReference type="EMBL" id="UYRU01052617">
    <property type="protein sequence ID" value="VDN11946.1"/>
    <property type="molecule type" value="Genomic_DNA"/>
</dbReference>
<proteinExistence type="predicted"/>
<gene>
    <name evidence="2" type="ORF">DILT_LOCUS7777</name>
</gene>
<keyword evidence="3" id="KW-1185">Reference proteome</keyword>
<accession>A0A3P7P1Y4</accession>
<evidence type="ECO:0000256" key="1">
    <source>
        <dbReference type="SAM" id="MobiDB-lite"/>
    </source>
</evidence>
<dbReference type="AlphaFoldDB" id="A0A3P7P1Y4"/>